<dbReference type="EMBL" id="GHJT01000037">
    <property type="protein sequence ID" value="MOY34008.1"/>
    <property type="molecule type" value="Transcribed_RNA"/>
</dbReference>
<dbReference type="AlphaFoldDB" id="A0A4D5RAG5"/>
<organism evidence="1">
    <name type="scientific">Ixodes scapularis</name>
    <name type="common">Black-legged tick</name>
    <name type="synonym">Deer tick</name>
    <dbReference type="NCBI Taxonomy" id="6945"/>
    <lineage>
        <taxon>Eukaryota</taxon>
        <taxon>Metazoa</taxon>
        <taxon>Ecdysozoa</taxon>
        <taxon>Arthropoda</taxon>
        <taxon>Chelicerata</taxon>
        <taxon>Arachnida</taxon>
        <taxon>Acari</taxon>
        <taxon>Parasitiformes</taxon>
        <taxon>Ixodida</taxon>
        <taxon>Ixodoidea</taxon>
        <taxon>Ixodidae</taxon>
        <taxon>Ixodinae</taxon>
        <taxon>Ixodes</taxon>
    </lineage>
</organism>
<sequence length="72" mass="7325">MNAHRQSRPTCSRAASSAALLTSAATSSSSGLSQRSRLELQSAAVHPSLGQTWGNRDICAFEPAAVGGSPLG</sequence>
<proteinExistence type="predicted"/>
<evidence type="ECO:0000313" key="1">
    <source>
        <dbReference type="EMBL" id="MOY34008.1"/>
    </source>
</evidence>
<name>A0A4D5RAG5_IXOSC</name>
<protein>
    <submittedName>
        <fullName evidence="1">Putative secreted protein</fullName>
    </submittedName>
</protein>
<reference evidence="1" key="1">
    <citation type="submission" date="2019-04" db="EMBL/GenBank/DDBJ databases">
        <title>An insight into the mialome of Ixodes scapularis.</title>
        <authorList>
            <person name="Ribeiro J.M."/>
            <person name="Mather T.N."/>
            <person name="Karim S."/>
        </authorList>
    </citation>
    <scope>NUCLEOTIDE SEQUENCE</scope>
</reference>
<accession>A0A4D5RAG5</accession>